<feature type="compositionally biased region" description="Basic and acidic residues" evidence="1">
    <location>
        <begin position="8"/>
        <end position="39"/>
    </location>
</feature>
<comment type="caution">
    <text evidence="2">The sequence shown here is derived from an EMBL/GenBank/DDBJ whole genome shotgun (WGS) entry which is preliminary data.</text>
</comment>
<dbReference type="AlphaFoldDB" id="A0AAV7VDM2"/>
<dbReference type="Proteomes" id="UP001066276">
    <property type="component" value="Chromosome 2_1"/>
</dbReference>
<accession>A0AAV7VDM2</accession>
<gene>
    <name evidence="2" type="ORF">NDU88_002558</name>
</gene>
<dbReference type="EMBL" id="JANPWB010000003">
    <property type="protein sequence ID" value="KAJ1198719.1"/>
    <property type="molecule type" value="Genomic_DNA"/>
</dbReference>
<proteinExistence type="predicted"/>
<sequence length="65" mass="7728">MIGEGSEDEKKTSRERSKDEKKTIGERSEDEKTSGERSKMRFLRQRSGTLQKAKALPQFWRMWHL</sequence>
<keyword evidence="3" id="KW-1185">Reference proteome</keyword>
<name>A0AAV7VDM2_PLEWA</name>
<reference evidence="2" key="1">
    <citation type="journal article" date="2022" name="bioRxiv">
        <title>Sequencing and chromosome-scale assembly of the giantPleurodeles waltlgenome.</title>
        <authorList>
            <person name="Brown T."/>
            <person name="Elewa A."/>
            <person name="Iarovenko S."/>
            <person name="Subramanian E."/>
            <person name="Araus A.J."/>
            <person name="Petzold A."/>
            <person name="Susuki M."/>
            <person name="Suzuki K.-i.T."/>
            <person name="Hayashi T."/>
            <person name="Toyoda A."/>
            <person name="Oliveira C."/>
            <person name="Osipova E."/>
            <person name="Leigh N.D."/>
            <person name="Simon A."/>
            <person name="Yun M.H."/>
        </authorList>
    </citation>
    <scope>NUCLEOTIDE SEQUENCE</scope>
    <source>
        <strain evidence="2">20211129_DDA</strain>
        <tissue evidence="2">Liver</tissue>
    </source>
</reference>
<evidence type="ECO:0000256" key="1">
    <source>
        <dbReference type="SAM" id="MobiDB-lite"/>
    </source>
</evidence>
<evidence type="ECO:0000313" key="2">
    <source>
        <dbReference type="EMBL" id="KAJ1198719.1"/>
    </source>
</evidence>
<organism evidence="2 3">
    <name type="scientific">Pleurodeles waltl</name>
    <name type="common">Iberian ribbed newt</name>
    <dbReference type="NCBI Taxonomy" id="8319"/>
    <lineage>
        <taxon>Eukaryota</taxon>
        <taxon>Metazoa</taxon>
        <taxon>Chordata</taxon>
        <taxon>Craniata</taxon>
        <taxon>Vertebrata</taxon>
        <taxon>Euteleostomi</taxon>
        <taxon>Amphibia</taxon>
        <taxon>Batrachia</taxon>
        <taxon>Caudata</taxon>
        <taxon>Salamandroidea</taxon>
        <taxon>Salamandridae</taxon>
        <taxon>Pleurodelinae</taxon>
        <taxon>Pleurodeles</taxon>
    </lineage>
</organism>
<evidence type="ECO:0000313" key="3">
    <source>
        <dbReference type="Proteomes" id="UP001066276"/>
    </source>
</evidence>
<protein>
    <submittedName>
        <fullName evidence="2">Uncharacterized protein</fullName>
    </submittedName>
</protein>
<feature type="non-terminal residue" evidence="2">
    <location>
        <position position="65"/>
    </location>
</feature>
<feature type="region of interest" description="Disordered" evidence="1">
    <location>
        <begin position="1"/>
        <end position="49"/>
    </location>
</feature>